<evidence type="ECO:0000259" key="4">
    <source>
        <dbReference type="Pfam" id="PF00884"/>
    </source>
</evidence>
<dbReference type="Gene3D" id="3.40.720.10">
    <property type="entry name" value="Alkaline Phosphatase, subunit A"/>
    <property type="match status" value="1"/>
</dbReference>
<dbReference type="Pfam" id="PF12411">
    <property type="entry name" value="Choline_sulf_C"/>
    <property type="match status" value="1"/>
</dbReference>
<comment type="similarity">
    <text evidence="1">Belongs to the sulfatase family.</text>
</comment>
<dbReference type="GO" id="GO:0008484">
    <property type="term" value="F:sulfuric ester hydrolase activity"/>
    <property type="evidence" value="ECO:0007669"/>
    <property type="project" value="TreeGrafter"/>
</dbReference>
<dbReference type="EMBL" id="UINC01000395">
    <property type="protein sequence ID" value="SUZ54562.1"/>
    <property type="molecule type" value="Genomic_DNA"/>
</dbReference>
<evidence type="ECO:0000259" key="5">
    <source>
        <dbReference type="Pfam" id="PF12411"/>
    </source>
</evidence>
<dbReference type="Pfam" id="PF00884">
    <property type="entry name" value="Sulfatase"/>
    <property type="match status" value="1"/>
</dbReference>
<dbReference type="FunFam" id="3.40.720.10:FF:000032">
    <property type="entry name" value="Choline sulfatase"/>
    <property type="match status" value="1"/>
</dbReference>
<dbReference type="InterPro" id="IPR024607">
    <property type="entry name" value="Sulfatase_CS"/>
</dbReference>
<organism evidence="6">
    <name type="scientific">marine metagenome</name>
    <dbReference type="NCBI Taxonomy" id="408172"/>
    <lineage>
        <taxon>unclassified sequences</taxon>
        <taxon>metagenomes</taxon>
        <taxon>ecological metagenomes</taxon>
    </lineage>
</organism>
<keyword evidence="2" id="KW-0479">Metal-binding</keyword>
<evidence type="ECO:0000256" key="3">
    <source>
        <dbReference type="ARBA" id="ARBA00022801"/>
    </source>
</evidence>
<evidence type="ECO:0000313" key="6">
    <source>
        <dbReference type="EMBL" id="SUZ54562.1"/>
    </source>
</evidence>
<dbReference type="NCBIfam" id="TIGR03417">
    <property type="entry name" value="chol_sulfatase"/>
    <property type="match status" value="1"/>
</dbReference>
<dbReference type="GO" id="GO:0046872">
    <property type="term" value="F:metal ion binding"/>
    <property type="evidence" value="ECO:0007669"/>
    <property type="project" value="UniProtKB-KW"/>
</dbReference>
<dbReference type="GO" id="GO:0005737">
    <property type="term" value="C:cytoplasm"/>
    <property type="evidence" value="ECO:0007669"/>
    <property type="project" value="TreeGrafter"/>
</dbReference>
<dbReference type="InterPro" id="IPR017850">
    <property type="entry name" value="Alkaline_phosphatase_core_sf"/>
</dbReference>
<proteinExistence type="inferred from homology"/>
<keyword evidence="3" id="KW-0378">Hydrolase</keyword>
<feature type="domain" description="Choline sulfatase enzyme C-terminal" evidence="5">
    <location>
        <begin position="456"/>
        <end position="508"/>
    </location>
</feature>
<dbReference type="CDD" id="cd16032">
    <property type="entry name" value="choline-sulfatase"/>
    <property type="match status" value="1"/>
</dbReference>
<feature type="domain" description="Sulfatase N-terminal" evidence="4">
    <location>
        <begin position="6"/>
        <end position="348"/>
    </location>
</feature>
<dbReference type="SUPFAM" id="SSF53649">
    <property type="entry name" value="Alkaline phosphatase-like"/>
    <property type="match status" value="1"/>
</dbReference>
<evidence type="ECO:0000256" key="2">
    <source>
        <dbReference type="ARBA" id="ARBA00022723"/>
    </source>
</evidence>
<sequence>MRKQHNILIIMADQLTPKALGCYGNSEVISPNIDLLADQGVVFDVAYTSSPLCTPARYAFMTGQNISQCGGYDNASYMPSTMPTFAHYLRLMGYRTCLSGKMHFVGADQLHGFEERVTTDIYPADFGWIPDWKKPDERIDLWYHNMSSVKQAGVAAVTNQLMYDDEVGTQSMKVIYDHARGENERPLCLVTSFIHPHDPYAARQNYWDAYKNVTISMPKVSRPHPDQQDLHSKRLEKVIALDAVDLSEEEIINARRAYYSNVSYVDEWLGLLQSTLQECGMAENTTILFLSDHGDMLGEFGLWYKMTFREWSCRIPLIIHNPVRYPARRISQPVALVDVLPTLIEVADEESEAPKPEPVAPLNGRSLIPLCKGNAESDSNIAISEYLAEGTGAPMLMFRRGSYKFITCPTDQDQLFDLNNDPDELQNLVKSKNHSKTLEEFQNLAAQHWDTETVKQKVIQDQDRRRFIHSALRTGHYEGWDFKPKRDSGKEFTRSHFDLSNFDSITRYPRPKPFKPRWK</sequence>
<dbReference type="PANTHER" id="PTHR45953:SF1">
    <property type="entry name" value="IDURONATE 2-SULFATASE"/>
    <property type="match status" value="1"/>
</dbReference>
<dbReference type="InterPro" id="IPR025863">
    <property type="entry name" value="Choline_sulf_C_dom"/>
</dbReference>
<accession>A0A381NIX5</accession>
<evidence type="ECO:0000256" key="1">
    <source>
        <dbReference type="ARBA" id="ARBA00008779"/>
    </source>
</evidence>
<reference evidence="6" key="1">
    <citation type="submission" date="2018-05" db="EMBL/GenBank/DDBJ databases">
        <authorList>
            <person name="Lanie J.A."/>
            <person name="Ng W.-L."/>
            <person name="Kazmierczak K.M."/>
            <person name="Andrzejewski T.M."/>
            <person name="Davidsen T.M."/>
            <person name="Wayne K.J."/>
            <person name="Tettelin H."/>
            <person name="Glass J.I."/>
            <person name="Rusch D."/>
            <person name="Podicherti R."/>
            <person name="Tsui H.-C.T."/>
            <person name="Winkler M.E."/>
        </authorList>
    </citation>
    <scope>NUCLEOTIDE SEQUENCE</scope>
</reference>
<dbReference type="InterPro" id="IPR000917">
    <property type="entry name" value="Sulfatase_N"/>
</dbReference>
<dbReference type="PROSITE" id="PS00523">
    <property type="entry name" value="SULFATASE_1"/>
    <property type="match status" value="1"/>
</dbReference>
<gene>
    <name evidence="6" type="ORF">METZ01_LOCUS7416</name>
</gene>
<dbReference type="InterPro" id="IPR017785">
    <property type="entry name" value="Choline-sulfatase"/>
</dbReference>
<name>A0A381NIX5_9ZZZZ</name>
<dbReference type="PANTHER" id="PTHR45953">
    <property type="entry name" value="IDURONATE 2-SULFATASE"/>
    <property type="match status" value="1"/>
</dbReference>
<evidence type="ECO:0008006" key="7">
    <source>
        <dbReference type="Google" id="ProtNLM"/>
    </source>
</evidence>
<dbReference type="AlphaFoldDB" id="A0A381NIX5"/>
<protein>
    <recommendedName>
        <fullName evidence="7">Sulfatase N-terminal domain-containing protein</fullName>
    </recommendedName>
</protein>
<dbReference type="PROSITE" id="PS00149">
    <property type="entry name" value="SULFATASE_2"/>
    <property type="match status" value="1"/>
</dbReference>